<reference evidence="2" key="1">
    <citation type="journal article" date="2019" name="Int. J. Syst. Evol. Microbiol.">
        <title>The Global Catalogue of Microorganisms (GCM) 10K type strain sequencing project: providing services to taxonomists for standard genome sequencing and annotation.</title>
        <authorList>
            <consortium name="The Broad Institute Genomics Platform"/>
            <consortium name="The Broad Institute Genome Sequencing Center for Infectious Disease"/>
            <person name="Wu L."/>
            <person name="Ma J."/>
        </authorList>
    </citation>
    <scope>NUCLEOTIDE SEQUENCE [LARGE SCALE GENOMIC DNA]</scope>
    <source>
        <strain evidence="2">CGMCC 4.7329</strain>
    </source>
</reference>
<accession>A0ABQ2KI18</accession>
<proteinExistence type="predicted"/>
<gene>
    <name evidence="1" type="ORF">GCM10011610_34090</name>
</gene>
<dbReference type="RefSeq" id="WP_229739892.1">
    <property type="nucleotide sequence ID" value="NZ_BMNE01000003.1"/>
</dbReference>
<dbReference type="EMBL" id="BMNE01000003">
    <property type="protein sequence ID" value="GGN82587.1"/>
    <property type="molecule type" value="Genomic_DNA"/>
</dbReference>
<comment type="caution">
    <text evidence="1">The sequence shown here is derived from an EMBL/GenBank/DDBJ whole genome shotgun (WGS) entry which is preliminary data.</text>
</comment>
<protein>
    <submittedName>
        <fullName evidence="1">Uncharacterized protein</fullName>
    </submittedName>
</protein>
<evidence type="ECO:0000313" key="2">
    <source>
        <dbReference type="Proteomes" id="UP000658127"/>
    </source>
</evidence>
<organism evidence="1 2">
    <name type="scientific">Nocardia rhizosphaerihabitans</name>
    <dbReference type="NCBI Taxonomy" id="1691570"/>
    <lineage>
        <taxon>Bacteria</taxon>
        <taxon>Bacillati</taxon>
        <taxon>Actinomycetota</taxon>
        <taxon>Actinomycetes</taxon>
        <taxon>Mycobacteriales</taxon>
        <taxon>Nocardiaceae</taxon>
        <taxon>Nocardia</taxon>
    </lineage>
</organism>
<evidence type="ECO:0000313" key="1">
    <source>
        <dbReference type="EMBL" id="GGN82587.1"/>
    </source>
</evidence>
<sequence length="124" mass="12910">MVSRDIVAQLRQDITTAGDAGDQEAVQRLRRELAEAMDDTGAPGSGGHVTEATLRRLLGDDAPDARLVLSEGRVGIRSGPGDDDGGLLVISRADLIERVGDAPEARVLVEQAAVLDTDIGLLGA</sequence>
<dbReference type="Proteomes" id="UP000658127">
    <property type="component" value="Unassembled WGS sequence"/>
</dbReference>
<keyword evidence="2" id="KW-1185">Reference proteome</keyword>
<name>A0ABQ2KI18_9NOCA</name>